<evidence type="ECO:0000313" key="1">
    <source>
        <dbReference type="EMBL" id="RMU73653.1"/>
    </source>
</evidence>
<dbReference type="Proteomes" id="UP000271152">
    <property type="component" value="Unassembled WGS sequence"/>
</dbReference>
<gene>
    <name evidence="1" type="ORF">ALP23_00872</name>
</gene>
<dbReference type="EMBL" id="RBUG01000062">
    <property type="protein sequence ID" value="RMU73653.1"/>
    <property type="molecule type" value="Genomic_DNA"/>
</dbReference>
<comment type="caution">
    <text evidence="1">The sequence shown here is derived from an EMBL/GenBank/DDBJ whole genome shotgun (WGS) entry which is preliminary data.</text>
</comment>
<name>A0A3M5WVH7_9PSED</name>
<accession>A0A3M5WVH7</accession>
<dbReference type="Pfam" id="PF19940">
    <property type="entry name" value="DUF6402"/>
    <property type="match status" value="1"/>
</dbReference>
<evidence type="ECO:0000313" key="2">
    <source>
        <dbReference type="Proteomes" id="UP000271152"/>
    </source>
</evidence>
<reference evidence="1 2" key="1">
    <citation type="submission" date="2018-08" db="EMBL/GenBank/DDBJ databases">
        <title>Recombination of ecologically and evolutionarily significant loci maintains genetic cohesion in the Pseudomonas syringae species complex.</title>
        <authorList>
            <person name="Dillon M."/>
            <person name="Thakur S."/>
            <person name="Almeida R.N.D."/>
            <person name="Weir B.S."/>
            <person name="Guttman D.S."/>
        </authorList>
    </citation>
    <scope>NUCLEOTIDE SEQUENCE [LARGE SCALE GENOMIC DNA]</scope>
    <source>
        <strain evidence="1 2">ICMP 11947</strain>
    </source>
</reference>
<proteinExistence type="predicted"/>
<dbReference type="InterPro" id="IPR045646">
    <property type="entry name" value="DUF6402"/>
</dbReference>
<sequence length="449" mass="51335">MLSRFRIWLFSKEMVMAKVRKIPYYTMERSIFREKVWKENDGLDGAVPINTPQKISYNRCAPGQVFLKSAEPGEEQFMVPQTEAGGQKSTAEVRKNKPFSVESKTSVSDALEADAEDKEKLPEFDLQDIPLAMDNIGWPIAAKIARQWFASPKHIYNDRPNSIQPIDDATVTLKWALKYGSVAEKFNELIEEKIYSEKAIAGARHKILKRVKNKFDESRSAANLSFDTAPWIGDIRQFHIDWQIQFQAISTSNTLDGLSLTDLTATLGSFNIYAAIGVVEVAVEKFYKYDDQARTKTFCVDATAAITCVYTYLKDNYSFNDKNDGSSQYLDHWNKNDMILSYSAVVSDLVDGKKIHTRMGSTPITETKINWDYLPGGQIDKPVDKRTGLVRKFMEKDVYWPVYNSSYSEWREKHGRGGDFMIYSRPKIHKLKKPIIIKLDTLCKPSEPM</sequence>
<protein>
    <submittedName>
        <fullName evidence="1">Uncharacterized protein</fullName>
    </submittedName>
</protein>
<dbReference type="AlphaFoldDB" id="A0A3M5WVH7"/>
<organism evidence="1 2">
    <name type="scientific">Pseudomonas syringae pv. apii</name>
    <dbReference type="NCBI Taxonomy" id="81036"/>
    <lineage>
        <taxon>Bacteria</taxon>
        <taxon>Pseudomonadati</taxon>
        <taxon>Pseudomonadota</taxon>
        <taxon>Gammaproteobacteria</taxon>
        <taxon>Pseudomonadales</taxon>
        <taxon>Pseudomonadaceae</taxon>
        <taxon>Pseudomonas</taxon>
    </lineage>
</organism>